<proteinExistence type="predicted"/>
<dbReference type="SUPFAM" id="SSF48452">
    <property type="entry name" value="TPR-like"/>
    <property type="match status" value="1"/>
</dbReference>
<dbReference type="AlphaFoldDB" id="A0A645I6Y0"/>
<name>A0A645I6Y0_9ZZZZ</name>
<sequence>MTRLLILGNNKALQKVINLSQCFNEEDIYVGLGNIFLRQQLYAEAVQFYIQFLDRVKEDDQRVVNIVFAIGLCWYKLRDYENASNVFIQAYELGYNQNDIYEFLRWSMDKVSNGMKRKIEDIIATISK</sequence>
<dbReference type="Gene3D" id="1.25.40.10">
    <property type="entry name" value="Tetratricopeptide repeat domain"/>
    <property type="match status" value="1"/>
</dbReference>
<accession>A0A645I6Y0</accession>
<comment type="caution">
    <text evidence="1">The sequence shown here is derived from an EMBL/GenBank/DDBJ whole genome shotgun (WGS) entry which is preliminary data.</text>
</comment>
<dbReference type="Pfam" id="PF13176">
    <property type="entry name" value="TPR_7"/>
    <property type="match status" value="1"/>
</dbReference>
<evidence type="ECO:0008006" key="2">
    <source>
        <dbReference type="Google" id="ProtNLM"/>
    </source>
</evidence>
<dbReference type="InterPro" id="IPR019734">
    <property type="entry name" value="TPR_rpt"/>
</dbReference>
<gene>
    <name evidence="1" type="ORF">SDC9_194675</name>
</gene>
<evidence type="ECO:0000313" key="1">
    <source>
        <dbReference type="EMBL" id="MPN47075.1"/>
    </source>
</evidence>
<dbReference type="InterPro" id="IPR011990">
    <property type="entry name" value="TPR-like_helical_dom_sf"/>
</dbReference>
<reference evidence="1" key="1">
    <citation type="submission" date="2019-08" db="EMBL/GenBank/DDBJ databases">
        <authorList>
            <person name="Kucharzyk K."/>
            <person name="Murdoch R.W."/>
            <person name="Higgins S."/>
            <person name="Loffler F."/>
        </authorList>
    </citation>
    <scope>NUCLEOTIDE SEQUENCE</scope>
</reference>
<organism evidence="1">
    <name type="scientific">bioreactor metagenome</name>
    <dbReference type="NCBI Taxonomy" id="1076179"/>
    <lineage>
        <taxon>unclassified sequences</taxon>
        <taxon>metagenomes</taxon>
        <taxon>ecological metagenomes</taxon>
    </lineage>
</organism>
<protein>
    <recommendedName>
        <fullName evidence="2">Tetratricopeptide repeat protein</fullName>
    </recommendedName>
</protein>
<dbReference type="EMBL" id="VSSQ01108270">
    <property type="protein sequence ID" value="MPN47075.1"/>
    <property type="molecule type" value="Genomic_DNA"/>
</dbReference>